<evidence type="ECO:0000313" key="9">
    <source>
        <dbReference type="Proteomes" id="UP000315700"/>
    </source>
</evidence>
<keyword evidence="7" id="KW-0653">Protein transport</keyword>
<evidence type="ECO:0000313" key="8">
    <source>
        <dbReference type="EMBL" id="QDT53775.1"/>
    </source>
</evidence>
<evidence type="ECO:0000256" key="1">
    <source>
        <dbReference type="ARBA" id="ARBA00004162"/>
    </source>
</evidence>
<proteinExistence type="inferred from homology"/>
<dbReference type="InterPro" id="IPR003400">
    <property type="entry name" value="ExbD"/>
</dbReference>
<accession>A0A517SCE0</accession>
<sequence>MAKRAKKHRSSEEVQLNLAAMLDMAFQLLAFFILTFRPSPVEGQLLLNLPPPTPVTKVSSAGGEGPAVPASDVEPVLLSVMSDPAGKVAGVTAFSGDTGFRGPADAANLQRLNQILKDAISVDGSLYDQILIQVDPTLHYDELMKIIDVCLKQTLPDGTPLTKINFTELPVSEPM</sequence>
<keyword evidence="6" id="KW-0472">Membrane</keyword>
<organism evidence="8 9">
    <name type="scientific">Caulifigura coniformis</name>
    <dbReference type="NCBI Taxonomy" id="2527983"/>
    <lineage>
        <taxon>Bacteria</taxon>
        <taxon>Pseudomonadati</taxon>
        <taxon>Planctomycetota</taxon>
        <taxon>Planctomycetia</taxon>
        <taxon>Planctomycetales</taxon>
        <taxon>Planctomycetaceae</taxon>
        <taxon>Caulifigura</taxon>
    </lineage>
</organism>
<evidence type="ECO:0000256" key="4">
    <source>
        <dbReference type="ARBA" id="ARBA00022692"/>
    </source>
</evidence>
<dbReference type="OrthoDB" id="9789920at2"/>
<dbReference type="KEGG" id="ccos:Pan44_17980"/>
<dbReference type="GO" id="GO:0015031">
    <property type="term" value="P:protein transport"/>
    <property type="evidence" value="ECO:0007669"/>
    <property type="project" value="UniProtKB-KW"/>
</dbReference>
<keyword evidence="7" id="KW-0813">Transport</keyword>
<keyword evidence="9" id="KW-1185">Reference proteome</keyword>
<dbReference type="AlphaFoldDB" id="A0A517SCE0"/>
<gene>
    <name evidence="8" type="ORF">Pan44_17980</name>
</gene>
<dbReference type="Pfam" id="PF02472">
    <property type="entry name" value="ExbD"/>
    <property type="match status" value="1"/>
</dbReference>
<keyword evidence="5" id="KW-1133">Transmembrane helix</keyword>
<name>A0A517SCE0_9PLAN</name>
<keyword evidence="3" id="KW-1003">Cell membrane</keyword>
<evidence type="ECO:0000256" key="5">
    <source>
        <dbReference type="ARBA" id="ARBA00022989"/>
    </source>
</evidence>
<comment type="subcellular location">
    <subcellularLocation>
        <location evidence="1">Cell membrane</location>
        <topology evidence="1">Single-pass membrane protein</topology>
    </subcellularLocation>
    <subcellularLocation>
        <location evidence="7">Cell membrane</location>
        <topology evidence="7">Single-pass type II membrane protein</topology>
    </subcellularLocation>
</comment>
<protein>
    <submittedName>
        <fullName evidence="8">Biopolymer transport protein ExbD/TolR</fullName>
    </submittedName>
</protein>
<evidence type="ECO:0000256" key="6">
    <source>
        <dbReference type="ARBA" id="ARBA00023136"/>
    </source>
</evidence>
<dbReference type="Proteomes" id="UP000315700">
    <property type="component" value="Chromosome"/>
</dbReference>
<evidence type="ECO:0000256" key="7">
    <source>
        <dbReference type="RuleBase" id="RU003879"/>
    </source>
</evidence>
<dbReference type="InParanoid" id="A0A517SCE0"/>
<dbReference type="GO" id="GO:0022857">
    <property type="term" value="F:transmembrane transporter activity"/>
    <property type="evidence" value="ECO:0007669"/>
    <property type="project" value="InterPro"/>
</dbReference>
<reference evidence="8 9" key="1">
    <citation type="submission" date="2019-02" db="EMBL/GenBank/DDBJ databases">
        <title>Deep-cultivation of Planctomycetes and their phenomic and genomic characterization uncovers novel biology.</title>
        <authorList>
            <person name="Wiegand S."/>
            <person name="Jogler M."/>
            <person name="Boedeker C."/>
            <person name="Pinto D."/>
            <person name="Vollmers J."/>
            <person name="Rivas-Marin E."/>
            <person name="Kohn T."/>
            <person name="Peeters S.H."/>
            <person name="Heuer A."/>
            <person name="Rast P."/>
            <person name="Oberbeckmann S."/>
            <person name="Bunk B."/>
            <person name="Jeske O."/>
            <person name="Meyerdierks A."/>
            <person name="Storesund J.E."/>
            <person name="Kallscheuer N."/>
            <person name="Luecker S."/>
            <person name="Lage O.M."/>
            <person name="Pohl T."/>
            <person name="Merkel B.J."/>
            <person name="Hornburger P."/>
            <person name="Mueller R.-W."/>
            <person name="Bruemmer F."/>
            <person name="Labrenz M."/>
            <person name="Spormann A.M."/>
            <person name="Op den Camp H."/>
            <person name="Overmann J."/>
            <person name="Amann R."/>
            <person name="Jetten M.S.M."/>
            <person name="Mascher T."/>
            <person name="Medema M.H."/>
            <person name="Devos D.P."/>
            <person name="Kaster A.-K."/>
            <person name="Ovreas L."/>
            <person name="Rohde M."/>
            <person name="Galperin M.Y."/>
            <person name="Jogler C."/>
        </authorList>
    </citation>
    <scope>NUCLEOTIDE SEQUENCE [LARGE SCALE GENOMIC DNA]</scope>
    <source>
        <strain evidence="8 9">Pan44</strain>
    </source>
</reference>
<dbReference type="EMBL" id="CP036271">
    <property type="protein sequence ID" value="QDT53775.1"/>
    <property type="molecule type" value="Genomic_DNA"/>
</dbReference>
<keyword evidence="4 7" id="KW-0812">Transmembrane</keyword>
<dbReference type="GO" id="GO:0005886">
    <property type="term" value="C:plasma membrane"/>
    <property type="evidence" value="ECO:0007669"/>
    <property type="project" value="UniProtKB-SubCell"/>
</dbReference>
<dbReference type="RefSeq" id="WP_145029255.1">
    <property type="nucleotide sequence ID" value="NZ_CP036271.1"/>
</dbReference>
<evidence type="ECO:0000256" key="2">
    <source>
        <dbReference type="ARBA" id="ARBA00005811"/>
    </source>
</evidence>
<evidence type="ECO:0000256" key="3">
    <source>
        <dbReference type="ARBA" id="ARBA00022475"/>
    </source>
</evidence>
<comment type="similarity">
    <text evidence="2 7">Belongs to the ExbD/TolR family.</text>
</comment>